<feature type="coiled-coil region" evidence="1">
    <location>
        <begin position="81"/>
        <end position="108"/>
    </location>
</feature>
<gene>
    <name evidence="3" type="ORF">MNBD_GAMMA23-887</name>
</gene>
<dbReference type="PANTHER" id="PTHR34700">
    <property type="entry name" value="POTASSIUM BINDING PROTEIN KBP"/>
    <property type="match status" value="1"/>
</dbReference>
<evidence type="ECO:0000259" key="2">
    <source>
        <dbReference type="PROSITE" id="PS51782"/>
    </source>
</evidence>
<dbReference type="PANTHER" id="PTHR34700:SF3">
    <property type="entry name" value="PHAGE-LIKE ELEMENT PBSX PROTEIN XKDQ"/>
    <property type="match status" value="1"/>
</dbReference>
<dbReference type="PROSITE" id="PS51257">
    <property type="entry name" value="PROKAR_LIPOPROTEIN"/>
    <property type="match status" value="1"/>
</dbReference>
<keyword evidence="1" id="KW-0175">Coiled coil</keyword>
<dbReference type="CDD" id="cd00118">
    <property type="entry name" value="LysM"/>
    <property type="match status" value="1"/>
</dbReference>
<dbReference type="InterPro" id="IPR036779">
    <property type="entry name" value="LysM_dom_sf"/>
</dbReference>
<organism evidence="3">
    <name type="scientific">hydrothermal vent metagenome</name>
    <dbReference type="NCBI Taxonomy" id="652676"/>
    <lineage>
        <taxon>unclassified sequences</taxon>
        <taxon>metagenomes</taxon>
        <taxon>ecological metagenomes</taxon>
    </lineage>
</organism>
<protein>
    <recommendedName>
        <fullName evidence="2">LysM domain-containing protein</fullName>
    </recommendedName>
</protein>
<dbReference type="SUPFAM" id="SSF54106">
    <property type="entry name" value="LysM domain"/>
    <property type="match status" value="1"/>
</dbReference>
<dbReference type="Gene3D" id="3.10.350.10">
    <property type="entry name" value="LysM domain"/>
    <property type="match status" value="1"/>
</dbReference>
<dbReference type="InterPro" id="IPR052196">
    <property type="entry name" value="Bact_Kbp"/>
</dbReference>
<feature type="domain" description="LysM" evidence="2">
    <location>
        <begin position="121"/>
        <end position="172"/>
    </location>
</feature>
<reference evidence="3" key="1">
    <citation type="submission" date="2018-06" db="EMBL/GenBank/DDBJ databases">
        <authorList>
            <person name="Zhirakovskaya E."/>
        </authorList>
    </citation>
    <scope>NUCLEOTIDE SEQUENCE</scope>
</reference>
<dbReference type="AlphaFoldDB" id="A0A3B0ZS89"/>
<name>A0A3B0ZS89_9ZZZZ</name>
<evidence type="ECO:0000256" key="1">
    <source>
        <dbReference type="SAM" id="Coils"/>
    </source>
</evidence>
<dbReference type="SMART" id="SM00257">
    <property type="entry name" value="LysM"/>
    <property type="match status" value="1"/>
</dbReference>
<proteinExistence type="predicted"/>
<accession>A0A3B0ZS89</accession>
<sequence length="209" mass="22545">MKIVQRLKFLALMVVTLGLVIGCAGTTEDDTQPQGGAASAITAAEKAYKVALDELYAWRDTGKIIKKAKKALKAGNDAKAIKLANKAKKQAEDAVAQKYAELDRLKDILGHEEVKSSAAAGGYQVVSGDNLWDISAKAEIYSNPYQWPLIYKANKDQIKDADLIYPGQNLAIDQRASASDIDAAVNHAKTRGSWSIGVVESSDTDYLSK</sequence>
<dbReference type="EMBL" id="UOFT01000022">
    <property type="protein sequence ID" value="VAW92080.1"/>
    <property type="molecule type" value="Genomic_DNA"/>
</dbReference>
<dbReference type="PROSITE" id="PS51782">
    <property type="entry name" value="LYSM"/>
    <property type="match status" value="1"/>
</dbReference>
<evidence type="ECO:0000313" key="3">
    <source>
        <dbReference type="EMBL" id="VAW92080.1"/>
    </source>
</evidence>
<dbReference type="Pfam" id="PF01476">
    <property type="entry name" value="LysM"/>
    <property type="match status" value="1"/>
</dbReference>
<dbReference type="InterPro" id="IPR018392">
    <property type="entry name" value="LysM"/>
</dbReference>